<sequence length="290" mass="30192">MAGSFTDLSPGTRPWSRRWAQSVDMSSRGRATASLMTSTRALGDGRVGGRRHHGRARVPSPPQELRQILRSIERQRPRRVPRGVLDDLVRGVLAAGRLEALAGPLPEAGWERPESESDLFGSRTDAHNRSGMTAGSSALTMEPSAAADGDDGPPPFSYRLGRRLKNWGGAVRLPAGAGGGDDGGGCDETAETEPPDGGAGPRPDRYAAGDGPRRTVNFYGRKGSAGSGHDDSFADLLEDDGAAARAASTLGHRPRRKGPGEASAAGHPAPSRSFVDGATIASAVASITDD</sequence>
<feature type="compositionally biased region" description="Acidic residues" evidence="1">
    <location>
        <begin position="184"/>
        <end position="194"/>
    </location>
</feature>
<accession>K0T7H0</accession>
<proteinExistence type="predicted"/>
<feature type="compositionally biased region" description="Polar residues" evidence="1">
    <location>
        <begin position="130"/>
        <end position="139"/>
    </location>
</feature>
<feature type="non-terminal residue" evidence="2">
    <location>
        <position position="290"/>
    </location>
</feature>
<keyword evidence="3" id="KW-1185">Reference proteome</keyword>
<feature type="compositionally biased region" description="Basic and acidic residues" evidence="1">
    <location>
        <begin position="202"/>
        <end position="213"/>
    </location>
</feature>
<dbReference type="Proteomes" id="UP000266841">
    <property type="component" value="Unassembled WGS sequence"/>
</dbReference>
<name>K0T7H0_THAOC</name>
<dbReference type="EMBL" id="AGNL01004386">
    <property type="protein sequence ID" value="EJK73575.1"/>
    <property type="molecule type" value="Genomic_DNA"/>
</dbReference>
<organism evidence="2 3">
    <name type="scientific">Thalassiosira oceanica</name>
    <name type="common">Marine diatom</name>
    <dbReference type="NCBI Taxonomy" id="159749"/>
    <lineage>
        <taxon>Eukaryota</taxon>
        <taxon>Sar</taxon>
        <taxon>Stramenopiles</taxon>
        <taxon>Ochrophyta</taxon>
        <taxon>Bacillariophyta</taxon>
        <taxon>Coscinodiscophyceae</taxon>
        <taxon>Thalassiosirophycidae</taxon>
        <taxon>Thalassiosirales</taxon>
        <taxon>Thalassiosiraceae</taxon>
        <taxon>Thalassiosira</taxon>
    </lineage>
</organism>
<comment type="caution">
    <text evidence="2">The sequence shown here is derived from an EMBL/GenBank/DDBJ whole genome shotgun (WGS) entry which is preliminary data.</text>
</comment>
<reference evidence="2 3" key="1">
    <citation type="journal article" date="2012" name="Genome Biol.">
        <title>Genome and low-iron response of an oceanic diatom adapted to chronic iron limitation.</title>
        <authorList>
            <person name="Lommer M."/>
            <person name="Specht M."/>
            <person name="Roy A.S."/>
            <person name="Kraemer L."/>
            <person name="Andreson R."/>
            <person name="Gutowska M.A."/>
            <person name="Wolf J."/>
            <person name="Bergner S.V."/>
            <person name="Schilhabel M.B."/>
            <person name="Klostermeier U.C."/>
            <person name="Beiko R.G."/>
            <person name="Rosenstiel P."/>
            <person name="Hippler M."/>
            <person name="Laroche J."/>
        </authorList>
    </citation>
    <scope>NUCLEOTIDE SEQUENCE [LARGE SCALE GENOMIC DNA]</scope>
    <source>
        <strain evidence="2 3">CCMP1005</strain>
    </source>
</reference>
<feature type="region of interest" description="Disordered" evidence="1">
    <location>
        <begin position="172"/>
        <end position="274"/>
    </location>
</feature>
<feature type="region of interest" description="Disordered" evidence="1">
    <location>
        <begin position="1"/>
        <end position="64"/>
    </location>
</feature>
<gene>
    <name evidence="2" type="ORF">THAOC_04790</name>
</gene>
<dbReference type="AlphaFoldDB" id="K0T7H0"/>
<evidence type="ECO:0000313" key="2">
    <source>
        <dbReference type="EMBL" id="EJK73575.1"/>
    </source>
</evidence>
<protein>
    <submittedName>
        <fullName evidence="2">Uncharacterized protein</fullName>
    </submittedName>
</protein>
<evidence type="ECO:0000256" key="1">
    <source>
        <dbReference type="SAM" id="MobiDB-lite"/>
    </source>
</evidence>
<evidence type="ECO:0000313" key="3">
    <source>
        <dbReference type="Proteomes" id="UP000266841"/>
    </source>
</evidence>
<feature type="region of interest" description="Disordered" evidence="1">
    <location>
        <begin position="106"/>
        <end position="160"/>
    </location>
</feature>